<evidence type="ECO:0000313" key="1">
    <source>
        <dbReference type="EMBL" id="KAK4036240.1"/>
    </source>
</evidence>
<reference evidence="1 2" key="1">
    <citation type="journal article" date="2023" name="Nucleic Acids Res.">
        <title>The hologenome of Daphnia magna reveals possible DNA methylation and microbiome-mediated evolution of the host genome.</title>
        <authorList>
            <person name="Chaturvedi A."/>
            <person name="Li X."/>
            <person name="Dhandapani V."/>
            <person name="Marshall H."/>
            <person name="Kissane S."/>
            <person name="Cuenca-Cambronero M."/>
            <person name="Asole G."/>
            <person name="Calvet F."/>
            <person name="Ruiz-Romero M."/>
            <person name="Marangio P."/>
            <person name="Guigo R."/>
            <person name="Rago D."/>
            <person name="Mirbahai L."/>
            <person name="Eastwood N."/>
            <person name="Colbourne J.K."/>
            <person name="Zhou J."/>
            <person name="Mallon E."/>
            <person name="Orsini L."/>
        </authorList>
    </citation>
    <scope>NUCLEOTIDE SEQUENCE [LARGE SCALE GENOMIC DNA]</scope>
    <source>
        <strain evidence="1">LRV0_1</strain>
    </source>
</reference>
<dbReference type="Proteomes" id="UP001234178">
    <property type="component" value="Unassembled WGS sequence"/>
</dbReference>
<keyword evidence="2" id="KW-1185">Reference proteome</keyword>
<evidence type="ECO:0000313" key="2">
    <source>
        <dbReference type="Proteomes" id="UP001234178"/>
    </source>
</evidence>
<protein>
    <submittedName>
        <fullName evidence="1">Uncharacterized protein</fullName>
    </submittedName>
</protein>
<gene>
    <name evidence="1" type="ORF">OUZ56_028305</name>
</gene>
<sequence>MLVMETLAHSVRCYVHVTTEEYNIPLELLHISAAPFLHYASCIRSRLKYHNLTHVHSSASGSMPSRHEIIPRID</sequence>
<proteinExistence type="predicted"/>
<dbReference type="EMBL" id="JAOYFB010000040">
    <property type="protein sequence ID" value="KAK4036240.1"/>
    <property type="molecule type" value="Genomic_DNA"/>
</dbReference>
<organism evidence="1 2">
    <name type="scientific">Daphnia magna</name>
    <dbReference type="NCBI Taxonomy" id="35525"/>
    <lineage>
        <taxon>Eukaryota</taxon>
        <taxon>Metazoa</taxon>
        <taxon>Ecdysozoa</taxon>
        <taxon>Arthropoda</taxon>
        <taxon>Crustacea</taxon>
        <taxon>Branchiopoda</taxon>
        <taxon>Diplostraca</taxon>
        <taxon>Cladocera</taxon>
        <taxon>Anomopoda</taxon>
        <taxon>Daphniidae</taxon>
        <taxon>Daphnia</taxon>
    </lineage>
</organism>
<name>A0ABR0B3K9_9CRUS</name>
<accession>A0ABR0B3K9</accession>
<comment type="caution">
    <text evidence="1">The sequence shown here is derived from an EMBL/GenBank/DDBJ whole genome shotgun (WGS) entry which is preliminary data.</text>
</comment>